<dbReference type="EMBL" id="MN641876">
    <property type="protein sequence ID" value="QII88781.1"/>
    <property type="molecule type" value="Genomic_DNA"/>
</dbReference>
<organismHost>
    <name type="scientific">Phacochoerus aethiopicus</name>
    <name type="common">Warthog</name>
    <dbReference type="NCBI Taxonomy" id="85517"/>
</organismHost>
<keyword evidence="1" id="KW-1133">Transmembrane helix</keyword>
<organismHost>
    <name type="scientific">Ornithodoros</name>
    <name type="common">relapsing fever ticks</name>
    <dbReference type="NCBI Taxonomy" id="6937"/>
</organismHost>
<protein>
    <submittedName>
        <fullName evidence="2">PCP204L</fullName>
    </submittedName>
</protein>
<keyword evidence="1" id="KW-0472">Membrane</keyword>
<feature type="transmembrane region" description="Helical" evidence="1">
    <location>
        <begin position="90"/>
        <end position="106"/>
    </location>
</feature>
<evidence type="ECO:0000256" key="1">
    <source>
        <dbReference type="SAM" id="Phobius"/>
    </source>
</evidence>
<keyword evidence="1" id="KW-0812">Transmembrane</keyword>
<feature type="transmembrane region" description="Helical" evidence="1">
    <location>
        <begin position="7"/>
        <end position="28"/>
    </location>
</feature>
<evidence type="ECO:0000313" key="2">
    <source>
        <dbReference type="EMBL" id="QII88781.1"/>
    </source>
</evidence>
<organismHost>
    <name type="scientific">Ornithodoros moubata</name>
    <name type="common">Soft tick</name>
    <name type="synonym">Argasid tick</name>
    <dbReference type="NCBI Taxonomy" id="6938"/>
</organismHost>
<sequence length="208" mass="25506">MYLRYKLIFFLQVYCPCFLPPLFLLPLQGFHVWFVYSYVLYYPCYNQVPFHIVQYVAQSFVQAYTAWSLYVPPMGALAQTMFQRRMCIHYFHYHFFHVCFPMLLWIPSPLQTTHAESYSILLVPVVQYTLALHIYEQTSQYHTYQYCAMFLYRSYQFYHYCYSQQKTNYTSYPHATQLVQMFLYPFCRCPPFSWIYLQYNPFNFKIIK</sequence>
<organismHost>
    <name type="scientific">Phacochoerus africanus</name>
    <name type="common">Warthog</name>
    <dbReference type="NCBI Taxonomy" id="41426"/>
</organismHost>
<feature type="transmembrane region" description="Helical" evidence="1">
    <location>
        <begin position="118"/>
        <end position="135"/>
    </location>
</feature>
<organism evidence="2">
    <name type="scientific">African swine fever virus</name>
    <name type="common">ASFV</name>
    <dbReference type="NCBI Taxonomy" id="10497"/>
    <lineage>
        <taxon>Viruses</taxon>
        <taxon>Varidnaviria</taxon>
        <taxon>Bamfordvirae</taxon>
        <taxon>Nucleocytoviricota</taxon>
        <taxon>Pokkesviricetes</taxon>
        <taxon>Asfuvirales</taxon>
        <taxon>Asfarviridae</taxon>
        <taxon>Asfivirus</taxon>
        <taxon>Asfivirus haemorrhagiae</taxon>
    </lineage>
</organism>
<feature type="transmembrane region" description="Helical" evidence="1">
    <location>
        <begin position="48"/>
        <end position="70"/>
    </location>
</feature>
<name>A0A6G7KTR2_ASF</name>
<organismHost>
    <name type="scientific">Potamochoerus larvatus</name>
    <name type="common">Bushpig</name>
    <dbReference type="NCBI Taxonomy" id="273792"/>
</organismHost>
<proteinExistence type="predicted"/>
<accession>A0A6G7KTR2</accession>
<organismHost>
    <name type="scientific">Sus scrofa</name>
    <name type="common">Pig</name>
    <dbReference type="NCBI Taxonomy" id="9823"/>
</organismHost>
<gene>
    <name evidence="2" type="primary">CP204L</name>
</gene>
<reference evidence="2" key="1">
    <citation type="submission" date="2019-11" db="EMBL/GenBank/DDBJ databases">
        <authorList>
            <person name="Ndlovu S.S."/>
            <person name="Carulei O."/>
        </authorList>
    </citation>
    <scope>NUCLEOTIDE SEQUENCE [LARGE SCALE GENOMIC DNA]</scope>
    <source>
        <strain evidence="2">RSA_W1_1999</strain>
    </source>
</reference>